<keyword evidence="2" id="KW-0812">Transmembrane</keyword>
<feature type="region of interest" description="Disordered" evidence="1">
    <location>
        <begin position="103"/>
        <end position="135"/>
    </location>
</feature>
<dbReference type="EMBL" id="CP015220">
    <property type="protein sequence ID" value="AMY25999.1"/>
    <property type="molecule type" value="Genomic_DNA"/>
</dbReference>
<evidence type="ECO:0000313" key="3">
    <source>
        <dbReference type="EMBL" id="AMY25999.1"/>
    </source>
</evidence>
<protein>
    <submittedName>
        <fullName evidence="3">Uncharacterized protein</fullName>
    </submittedName>
</protein>
<evidence type="ECO:0000256" key="1">
    <source>
        <dbReference type="SAM" id="MobiDB-lite"/>
    </source>
</evidence>
<sequence>MDTWTDSAPYAAVFAMTLLWPPVMYAILDLKSKRSPMRVGVVAVHFVWSMTSTAWVTMSFFDWITAYSGGGRIALQMLFAVAMVTTACLFFTWLVMIIRNSGSKTTESTTPKALPDMTWVPSPATRDRVEPVSAR</sequence>
<keyword evidence="2" id="KW-1133">Transmembrane helix</keyword>
<name>A0A143QSS4_RHOFA</name>
<keyword evidence="4" id="KW-1185">Reference proteome</keyword>
<evidence type="ECO:0000256" key="2">
    <source>
        <dbReference type="SAM" id="Phobius"/>
    </source>
</evidence>
<evidence type="ECO:0000313" key="4">
    <source>
        <dbReference type="Proteomes" id="UP000076038"/>
    </source>
</evidence>
<proteinExistence type="predicted"/>
<gene>
    <name evidence="3" type="ORF">A3Q41_04735</name>
</gene>
<dbReference type="RefSeq" id="WP_063216742.1">
    <property type="nucleotide sequence ID" value="NZ_CP015220.1"/>
</dbReference>
<feature type="compositionally biased region" description="Basic and acidic residues" evidence="1">
    <location>
        <begin position="125"/>
        <end position="135"/>
    </location>
</feature>
<reference evidence="3 4" key="1">
    <citation type="journal article" date="2016" name="Genome Announc.">
        <title>Complete Genome and Plasmid Sequences for Rhodococcus fascians D188 and Draft Sequences for Rhodococcus Isolates PBTS 1 and PBTS 2.</title>
        <authorList>
            <person name="Stamler R.A."/>
            <person name="Vereecke D."/>
            <person name="Zhang Y."/>
            <person name="Schilkey F."/>
            <person name="Devitt N."/>
            <person name="Randall J.J."/>
        </authorList>
    </citation>
    <scope>NUCLEOTIDE SEQUENCE [LARGE SCALE GENOMIC DNA]</scope>
    <source>
        <strain evidence="3 4">PBTS2</strain>
    </source>
</reference>
<feature type="transmembrane region" description="Helical" evidence="2">
    <location>
        <begin position="12"/>
        <end position="28"/>
    </location>
</feature>
<keyword evidence="2" id="KW-0472">Membrane</keyword>
<dbReference type="PATRIC" id="fig|1653479.3.peg.4790"/>
<organism evidence="3 4">
    <name type="scientific">Rhodococcoides fascians</name>
    <name type="common">Rhodococcus fascians</name>
    <dbReference type="NCBI Taxonomy" id="1828"/>
    <lineage>
        <taxon>Bacteria</taxon>
        <taxon>Bacillati</taxon>
        <taxon>Actinomycetota</taxon>
        <taxon>Actinomycetes</taxon>
        <taxon>Mycobacteriales</taxon>
        <taxon>Nocardiaceae</taxon>
        <taxon>Rhodococcoides</taxon>
    </lineage>
</organism>
<feature type="transmembrane region" description="Helical" evidence="2">
    <location>
        <begin position="40"/>
        <end position="61"/>
    </location>
</feature>
<dbReference type="Proteomes" id="UP000076038">
    <property type="component" value="Chromosome"/>
</dbReference>
<reference evidence="4" key="2">
    <citation type="submission" date="2016-04" db="EMBL/GenBank/DDBJ databases">
        <title>Complete Genome and Plasmid Sequences for Rhodococcus fascians D188 and Draft Sequences for Rhodococcus spp. Isolates PBTS 1 and PBTS 2.</title>
        <authorList>
            <person name="Stamer R."/>
            <person name="Vereecke D."/>
            <person name="Zhang Y."/>
            <person name="Schilkey F."/>
            <person name="Devitt N."/>
            <person name="Randall J."/>
        </authorList>
    </citation>
    <scope>NUCLEOTIDE SEQUENCE [LARGE SCALE GENOMIC DNA]</scope>
    <source>
        <strain evidence="4">PBTS2</strain>
    </source>
</reference>
<dbReference type="KEGG" id="rhs:A3Q41_04735"/>
<accession>A0A143QSS4</accession>
<dbReference type="AlphaFoldDB" id="A0A143QSS4"/>
<feature type="transmembrane region" description="Helical" evidence="2">
    <location>
        <begin position="73"/>
        <end position="98"/>
    </location>
</feature>